<evidence type="ECO:0000256" key="4">
    <source>
        <dbReference type="ARBA" id="ARBA00023136"/>
    </source>
</evidence>
<proteinExistence type="inferred from homology"/>
<evidence type="ECO:0000256" key="3">
    <source>
        <dbReference type="ARBA" id="ARBA00022989"/>
    </source>
</evidence>
<evidence type="ECO:0000256" key="7">
    <source>
        <dbReference type="SAM" id="Phobius"/>
    </source>
</evidence>
<evidence type="ECO:0000259" key="8">
    <source>
        <dbReference type="Pfam" id="PF20684"/>
    </source>
</evidence>
<feature type="domain" description="Rhodopsin" evidence="8">
    <location>
        <begin position="28"/>
        <end position="289"/>
    </location>
</feature>
<feature type="transmembrane region" description="Helical" evidence="7">
    <location>
        <begin position="100"/>
        <end position="125"/>
    </location>
</feature>
<comment type="caution">
    <text evidence="9">The sequence shown here is derived from an EMBL/GenBank/DDBJ whole genome shotgun (WGS) entry which is preliminary data.</text>
</comment>
<dbReference type="PANTHER" id="PTHR33048">
    <property type="entry name" value="PTH11-LIKE INTEGRAL MEMBRANE PROTEIN (AFU_ORTHOLOGUE AFUA_5G11245)"/>
    <property type="match status" value="1"/>
</dbReference>
<organism evidence="9 10">
    <name type="scientific">Apiospora kogelbergensis</name>
    <dbReference type="NCBI Taxonomy" id="1337665"/>
    <lineage>
        <taxon>Eukaryota</taxon>
        <taxon>Fungi</taxon>
        <taxon>Dikarya</taxon>
        <taxon>Ascomycota</taxon>
        <taxon>Pezizomycotina</taxon>
        <taxon>Sordariomycetes</taxon>
        <taxon>Xylariomycetidae</taxon>
        <taxon>Amphisphaeriales</taxon>
        <taxon>Apiosporaceae</taxon>
        <taxon>Apiospora</taxon>
    </lineage>
</organism>
<evidence type="ECO:0000313" key="10">
    <source>
        <dbReference type="Proteomes" id="UP001392437"/>
    </source>
</evidence>
<keyword evidence="2 7" id="KW-0812">Transmembrane</keyword>
<feature type="transmembrane region" description="Helical" evidence="7">
    <location>
        <begin position="188"/>
        <end position="212"/>
    </location>
</feature>
<feature type="transmembrane region" description="Helical" evidence="7">
    <location>
        <begin position="263"/>
        <end position="283"/>
    </location>
</feature>
<feature type="transmembrane region" description="Helical" evidence="7">
    <location>
        <begin position="224"/>
        <end position="243"/>
    </location>
</feature>
<dbReference type="Pfam" id="PF20684">
    <property type="entry name" value="Fung_rhodopsin"/>
    <property type="match status" value="1"/>
</dbReference>
<feature type="transmembrane region" description="Helical" evidence="7">
    <location>
        <begin position="12"/>
        <end position="32"/>
    </location>
</feature>
<feature type="compositionally biased region" description="Low complexity" evidence="6">
    <location>
        <begin position="362"/>
        <end position="382"/>
    </location>
</feature>
<evidence type="ECO:0000256" key="5">
    <source>
        <dbReference type="ARBA" id="ARBA00038359"/>
    </source>
</evidence>
<evidence type="ECO:0000313" key="9">
    <source>
        <dbReference type="EMBL" id="KAK8132672.1"/>
    </source>
</evidence>
<dbReference type="EMBL" id="JAQQWP010000001">
    <property type="protein sequence ID" value="KAK8132672.1"/>
    <property type="molecule type" value="Genomic_DNA"/>
</dbReference>
<evidence type="ECO:0000256" key="2">
    <source>
        <dbReference type="ARBA" id="ARBA00022692"/>
    </source>
</evidence>
<accession>A0AAW0RCM7</accession>
<protein>
    <recommendedName>
        <fullName evidence="8">Rhodopsin domain-containing protein</fullName>
    </recommendedName>
</protein>
<dbReference type="AlphaFoldDB" id="A0AAW0RCM7"/>
<comment type="similarity">
    <text evidence="5">Belongs to the SAT4 family.</text>
</comment>
<comment type="subcellular location">
    <subcellularLocation>
        <location evidence="1">Membrane</location>
        <topology evidence="1">Multi-pass membrane protein</topology>
    </subcellularLocation>
</comment>
<dbReference type="InterPro" id="IPR049326">
    <property type="entry name" value="Rhodopsin_dom_fungi"/>
</dbReference>
<keyword evidence="4 7" id="KW-0472">Membrane</keyword>
<dbReference type="GO" id="GO:0016020">
    <property type="term" value="C:membrane"/>
    <property type="evidence" value="ECO:0007669"/>
    <property type="project" value="UniProtKB-SubCell"/>
</dbReference>
<keyword evidence="3 7" id="KW-1133">Transmembrane helix</keyword>
<dbReference type="InterPro" id="IPR052337">
    <property type="entry name" value="SAT4-like"/>
</dbReference>
<feature type="transmembrane region" description="Helical" evidence="7">
    <location>
        <begin position="65"/>
        <end position="88"/>
    </location>
</feature>
<evidence type="ECO:0000256" key="1">
    <source>
        <dbReference type="ARBA" id="ARBA00004141"/>
    </source>
</evidence>
<evidence type="ECO:0000256" key="6">
    <source>
        <dbReference type="SAM" id="MobiDB-lite"/>
    </source>
</evidence>
<dbReference type="Proteomes" id="UP001392437">
    <property type="component" value="Unassembled WGS sequence"/>
</dbReference>
<name>A0AAW0RCM7_9PEZI</name>
<feature type="transmembrane region" description="Helical" evidence="7">
    <location>
        <begin position="137"/>
        <end position="159"/>
    </location>
</feature>
<feature type="region of interest" description="Disordered" evidence="6">
    <location>
        <begin position="325"/>
        <end position="397"/>
    </location>
</feature>
<gene>
    <name evidence="9" type="ORF">PG999_000845</name>
</gene>
<keyword evidence="10" id="KW-1185">Reference proteome</keyword>
<dbReference type="PANTHER" id="PTHR33048:SF31">
    <property type="entry name" value="INTEGRAL MEMBRANE PROTEIN"/>
    <property type="match status" value="1"/>
</dbReference>
<sequence length="397" mass="43479">MTIFLDDAPHLTGTVITLILLAYLTFGMRVYCRVTRASWGMEDSLMAVSMHCVSPTDSPPYQFPFAVLSISCLVASFNGVGIHAFRFLQPGNEQYMESGLFWFFMFEVFYCVTIIPIKLSIGYMLVRIAQNRKGYIYAQYGIMAMFTVMNLIAALYIIFQCNPVSAAWDSKLMAEGTHCQDPAILADIYYATTAVNIFTDWATALMPIPLLWNVKLNRNAKVSVAAILGLGIFASLSACIRLKYTVNLTNSDDYLFCSGLCNIVIWGYAENGVGVFVGNLATLRPLFRKMLSLGGTDDSSKPTGYGASGMGLPSKQHHPYQSFENYEMRSGGSGVNGDQVTATTNTRTCKIRGGSRSRDSLDGGSDAESQKKILGSSSKKGIMSPGIVVSRQVDVSR</sequence>
<reference evidence="9 10" key="1">
    <citation type="submission" date="2023-01" db="EMBL/GenBank/DDBJ databases">
        <title>Analysis of 21 Apiospora genomes using comparative genomics revels a genus with tremendous synthesis potential of carbohydrate active enzymes and secondary metabolites.</title>
        <authorList>
            <person name="Sorensen T."/>
        </authorList>
    </citation>
    <scope>NUCLEOTIDE SEQUENCE [LARGE SCALE GENOMIC DNA]</scope>
    <source>
        <strain evidence="9 10">CBS 117206</strain>
    </source>
</reference>
<feature type="compositionally biased region" description="Polar residues" evidence="6">
    <location>
        <begin position="336"/>
        <end position="348"/>
    </location>
</feature>